<protein>
    <submittedName>
        <fullName evidence="8">Serine/threonine protein kinase</fullName>
    </submittedName>
</protein>
<keyword evidence="2 5" id="KW-0547">Nucleotide-binding</keyword>
<evidence type="ECO:0000313" key="8">
    <source>
        <dbReference type="EMBL" id="SFE72098.1"/>
    </source>
</evidence>
<proteinExistence type="predicted"/>
<dbReference type="PROSITE" id="PS00107">
    <property type="entry name" value="PROTEIN_KINASE_ATP"/>
    <property type="match status" value="1"/>
</dbReference>
<dbReference type="RefSeq" id="WP_096326913.1">
    <property type="nucleotide sequence ID" value="NZ_FOMX01000018.1"/>
</dbReference>
<dbReference type="SUPFAM" id="SSF56112">
    <property type="entry name" value="Protein kinase-like (PK-like)"/>
    <property type="match status" value="1"/>
</dbReference>
<dbReference type="PANTHER" id="PTHR43289:SF6">
    <property type="entry name" value="SERINE_THREONINE-PROTEIN KINASE NEKL-3"/>
    <property type="match status" value="1"/>
</dbReference>
<evidence type="ECO:0000256" key="4">
    <source>
        <dbReference type="ARBA" id="ARBA00022840"/>
    </source>
</evidence>
<dbReference type="InterPro" id="IPR017441">
    <property type="entry name" value="Protein_kinase_ATP_BS"/>
</dbReference>
<dbReference type="InterPro" id="IPR011009">
    <property type="entry name" value="Kinase-like_dom_sf"/>
</dbReference>
<keyword evidence="9" id="KW-1185">Reference proteome</keyword>
<dbReference type="InterPro" id="IPR019734">
    <property type="entry name" value="TPR_rpt"/>
</dbReference>
<feature type="domain" description="Protein kinase" evidence="7">
    <location>
        <begin position="65"/>
        <end position="344"/>
    </location>
</feature>
<dbReference type="Pfam" id="PF13374">
    <property type="entry name" value="TPR_10"/>
    <property type="match status" value="1"/>
</dbReference>
<dbReference type="InterPro" id="IPR000719">
    <property type="entry name" value="Prot_kinase_dom"/>
</dbReference>
<dbReference type="Pfam" id="PF00069">
    <property type="entry name" value="Pkinase"/>
    <property type="match status" value="1"/>
</dbReference>
<dbReference type="AlphaFoldDB" id="A0A1I2CV05"/>
<dbReference type="InterPro" id="IPR008271">
    <property type="entry name" value="Ser/Thr_kinase_AS"/>
</dbReference>
<dbReference type="SUPFAM" id="SSF48452">
    <property type="entry name" value="TPR-like"/>
    <property type="match status" value="3"/>
</dbReference>
<evidence type="ECO:0000256" key="1">
    <source>
        <dbReference type="ARBA" id="ARBA00022679"/>
    </source>
</evidence>
<evidence type="ECO:0000313" key="9">
    <source>
        <dbReference type="Proteomes" id="UP000199400"/>
    </source>
</evidence>
<dbReference type="PROSITE" id="PS00108">
    <property type="entry name" value="PROTEIN_KINASE_ST"/>
    <property type="match status" value="1"/>
</dbReference>
<dbReference type="Gene3D" id="1.10.510.10">
    <property type="entry name" value="Transferase(Phosphotransferase) domain 1"/>
    <property type="match status" value="1"/>
</dbReference>
<keyword evidence="4 5" id="KW-0067">ATP-binding</keyword>
<dbReference type="Pfam" id="PF13424">
    <property type="entry name" value="TPR_12"/>
    <property type="match status" value="1"/>
</dbReference>
<feature type="region of interest" description="Disordered" evidence="6">
    <location>
        <begin position="1"/>
        <end position="42"/>
    </location>
</feature>
<name>A0A1I2CV05_9BACT</name>
<dbReference type="EMBL" id="FOMX01000018">
    <property type="protein sequence ID" value="SFE72098.1"/>
    <property type="molecule type" value="Genomic_DNA"/>
</dbReference>
<dbReference type="Gene3D" id="1.25.40.10">
    <property type="entry name" value="Tetratricopeptide repeat domain"/>
    <property type="match status" value="2"/>
</dbReference>
<organism evidence="8 9">
    <name type="scientific">Nannocystis exedens</name>
    <dbReference type="NCBI Taxonomy" id="54"/>
    <lineage>
        <taxon>Bacteria</taxon>
        <taxon>Pseudomonadati</taxon>
        <taxon>Myxococcota</taxon>
        <taxon>Polyangia</taxon>
        <taxon>Nannocystales</taxon>
        <taxon>Nannocystaceae</taxon>
        <taxon>Nannocystis</taxon>
    </lineage>
</organism>
<dbReference type="Gene3D" id="3.30.200.20">
    <property type="entry name" value="Phosphorylase Kinase, domain 1"/>
    <property type="match status" value="1"/>
</dbReference>
<reference evidence="9" key="1">
    <citation type="submission" date="2016-10" db="EMBL/GenBank/DDBJ databases">
        <authorList>
            <person name="Varghese N."/>
            <person name="Submissions S."/>
        </authorList>
    </citation>
    <scope>NUCLEOTIDE SEQUENCE [LARGE SCALE GENOMIC DNA]</scope>
    <source>
        <strain evidence="9">ATCC 25963</strain>
    </source>
</reference>
<feature type="compositionally biased region" description="Acidic residues" evidence="6">
    <location>
        <begin position="1"/>
        <end position="12"/>
    </location>
</feature>
<dbReference type="PROSITE" id="PS50011">
    <property type="entry name" value="PROTEIN_KINASE_DOM"/>
    <property type="match status" value="1"/>
</dbReference>
<keyword evidence="1" id="KW-0808">Transferase</keyword>
<dbReference type="CDD" id="cd14014">
    <property type="entry name" value="STKc_PknB_like"/>
    <property type="match status" value="1"/>
</dbReference>
<sequence>MASVETDADTEEAQGPSLSSPVPRDSDTVPRALAEGMPGDDPLDKKLVKRALFPRRTTPVQIGRFQILSLVGRGGMGVVYAAYDDLLDRKVAVKVLLAESVRDPALSRSRLMREAQAMARLQHANIVTVHEVGQDDGQVFVAMEFVRGTTLDAWARQDRPWREIVATFVRAGRGLEAAHRAGLVHRDFKPANVMVGDDGAVKVLDFGLARAADDGAPQEPELPRHVHAAESHLAPLTRTGVVLGTPAYMSPEAHRGEPSTAAGDQFSFCVSLYQCLYRQPPFDTTSLATLLADLRRGKVAPPPAGTPVPARIFRALRRGLASAPADRFPSMTALLAELEHDPGATRRRLAILGSTAAATATAAFLAAGQGPEPAPCPDAQAELVGVWDPARAAAVRAALTAIDTPAAAEALASVPPQIERYAASWVEMRNEACVAHVEGRQSSQLFDLRTACLDQRRAGLDALVVALTQVDAAGVGAVVKATAELPPLARCADSEALTAAVPPPDEPRLRVAVQAHREALARAQVREDAAQYALGEALVADVLGDGSALTYEPLRAEALLQRGSLAMGAGRHDDAEAAFTEALLAGVGSGQDAVAAQASSKRAYLRAIPLNRPQAARTEIPLVTALNRRVAADVDLYAEFLNNMGAITFANRDLAATREYWEKAAALRERHGRGDTPKGIGTLANLGLLARQQHRHEDMVALFRRAAAASEALLGPRHPMHLRQAWLLADGQWRLGRPRQALAAMRSVEQRFDGLDNGYTRGMIRHGIALVELDEGLLPAAREHLDRALAELPEASMTFDAVLCERVRLFALMGDAAAMQREYERALARVPAPLDPAQTRYQWVLFAHGQALDALGRPAEALGPLEQVHAALVAEDNALEAAAVAVIVGEIRLKLGILDEAETDLRRARADLERLAPPRNLILTGAIVALAELSLARGRFAEAAELAAEALAVYEAVAEPDHLPALRARFARARALTGTAPQVPPEARALVDAAIAGWRGKSRETELRRASEWLAAHGAAPAL</sequence>
<evidence type="ECO:0000256" key="3">
    <source>
        <dbReference type="ARBA" id="ARBA00022777"/>
    </source>
</evidence>
<dbReference type="Proteomes" id="UP000199400">
    <property type="component" value="Unassembled WGS sequence"/>
</dbReference>
<dbReference type="GO" id="GO:0005524">
    <property type="term" value="F:ATP binding"/>
    <property type="evidence" value="ECO:0007669"/>
    <property type="project" value="UniProtKB-UniRule"/>
</dbReference>
<dbReference type="GO" id="GO:0004674">
    <property type="term" value="F:protein serine/threonine kinase activity"/>
    <property type="evidence" value="ECO:0007669"/>
    <property type="project" value="UniProtKB-KW"/>
</dbReference>
<dbReference type="STRING" id="54.SAMN02745121_05272"/>
<gene>
    <name evidence="8" type="ORF">SAMN02745121_05272</name>
</gene>
<evidence type="ECO:0000259" key="7">
    <source>
        <dbReference type="PROSITE" id="PS50011"/>
    </source>
</evidence>
<evidence type="ECO:0000256" key="2">
    <source>
        <dbReference type="ARBA" id="ARBA00022741"/>
    </source>
</evidence>
<keyword evidence="3 8" id="KW-0418">Kinase</keyword>
<dbReference type="OrthoDB" id="5452667at2"/>
<accession>A0A1I2CV05</accession>
<evidence type="ECO:0000256" key="6">
    <source>
        <dbReference type="SAM" id="MobiDB-lite"/>
    </source>
</evidence>
<dbReference type="PANTHER" id="PTHR43289">
    <property type="entry name" value="MITOGEN-ACTIVATED PROTEIN KINASE KINASE KINASE 20-RELATED"/>
    <property type="match status" value="1"/>
</dbReference>
<dbReference type="SMART" id="SM00028">
    <property type="entry name" value="TPR"/>
    <property type="match status" value="5"/>
</dbReference>
<dbReference type="InterPro" id="IPR011990">
    <property type="entry name" value="TPR-like_helical_dom_sf"/>
</dbReference>
<evidence type="ECO:0000256" key="5">
    <source>
        <dbReference type="PROSITE-ProRule" id="PRU10141"/>
    </source>
</evidence>
<feature type="binding site" evidence="5">
    <location>
        <position position="94"/>
    </location>
    <ligand>
        <name>ATP</name>
        <dbReference type="ChEBI" id="CHEBI:30616"/>
    </ligand>
</feature>
<keyword evidence="8" id="KW-0723">Serine/threonine-protein kinase</keyword>